<dbReference type="InterPro" id="IPR024810">
    <property type="entry name" value="MAB21L/cGLR"/>
</dbReference>
<evidence type="ECO:0000256" key="5">
    <source>
        <dbReference type="ARBA" id="ARBA00022723"/>
    </source>
</evidence>
<keyword evidence="5" id="KW-0479">Metal-binding</keyword>
<evidence type="ECO:0000256" key="6">
    <source>
        <dbReference type="ARBA" id="ARBA00022741"/>
    </source>
</evidence>
<evidence type="ECO:0000256" key="8">
    <source>
        <dbReference type="ARBA" id="ARBA00022842"/>
    </source>
</evidence>
<evidence type="ECO:0000256" key="1">
    <source>
        <dbReference type="ARBA" id="ARBA00001946"/>
    </source>
</evidence>
<dbReference type="Pfam" id="PF20266">
    <property type="entry name" value="Mab-21_C"/>
    <property type="match status" value="1"/>
</dbReference>
<comment type="caution">
    <text evidence="11">The sequence shown here is derived from an EMBL/GenBank/DDBJ whole genome shotgun (WGS) entry which is preliminary data.</text>
</comment>
<dbReference type="GO" id="GO:0046872">
    <property type="term" value="F:metal ion binding"/>
    <property type="evidence" value="ECO:0007669"/>
    <property type="project" value="UniProtKB-KW"/>
</dbReference>
<evidence type="ECO:0000313" key="12">
    <source>
        <dbReference type="Proteomes" id="UP000749559"/>
    </source>
</evidence>
<dbReference type="EMBL" id="CAIIXF020000008">
    <property type="protein sequence ID" value="CAH1791828.1"/>
    <property type="molecule type" value="Genomic_DNA"/>
</dbReference>
<dbReference type="PANTHER" id="PTHR10656:SF42">
    <property type="entry name" value="CYCLIC GMP-AMP SYNTHASE-LIKE PROTEIN-RELATED"/>
    <property type="match status" value="1"/>
</dbReference>
<dbReference type="AlphaFoldDB" id="A0A8S4PEG4"/>
<dbReference type="Gene3D" id="3.30.460.90">
    <property type="match status" value="1"/>
</dbReference>
<protein>
    <recommendedName>
        <fullName evidence="13">Mab-21-like nucleotidyltransferase domain-containing protein</fullName>
    </recommendedName>
</protein>
<dbReference type="GO" id="GO:0005524">
    <property type="term" value="F:ATP binding"/>
    <property type="evidence" value="ECO:0007669"/>
    <property type="project" value="UniProtKB-KW"/>
</dbReference>
<dbReference type="InterPro" id="IPR046906">
    <property type="entry name" value="Mab-21_HhH/H2TH-like"/>
</dbReference>
<proteinExistence type="inferred from homology"/>
<evidence type="ECO:0000256" key="7">
    <source>
        <dbReference type="ARBA" id="ARBA00022840"/>
    </source>
</evidence>
<comment type="similarity">
    <text evidence="2">Belongs to the mab-21 family.</text>
</comment>
<keyword evidence="6" id="KW-0547">Nucleotide-binding</keyword>
<keyword evidence="12" id="KW-1185">Reference proteome</keyword>
<dbReference type="Gene3D" id="1.10.1410.40">
    <property type="match status" value="1"/>
</dbReference>
<dbReference type="Proteomes" id="UP000749559">
    <property type="component" value="Unassembled WGS sequence"/>
</dbReference>
<sequence>MSHGMLRHVNMKRPLYGGGNQPPKYIYRYGLVNPMVDPLNQHLNRFYNTHAYVNPQEMIQAKDIDSQIKTSLLRFFMDNNSEHIELLNIGSSFEDLKVGRADEFDHVIIRNNERVSLPREIYDIDKKGYCSLKQSSLQRVPVQMNTATRTSMNRYSPYQRSPMARHIHKLAFTRPTMVYETISAGDTHSFFHSFFQQWLNSFHCGRNDGKTITMFIKGVVYDVTLETSGPAFTVILKQPQNDASKISIDFSPACRFRDKLLVAKPHPKLKDRQMLRADTVKSLEERWLISACREEAKAYQVMRSGVQTKVVKIMKAIRLRRQQWQCISSYCFKTIMLYLNRDNPDVRLWMESKLTERFVDMLEAFYYVCSTGNLPCFFNQQINVLEDIDSQALKSIALDIRQGIDKCISNNDAGFLHHFQLNE</sequence>
<keyword evidence="7" id="KW-0067">ATP-binding</keyword>
<name>A0A8S4PEG4_OWEFU</name>
<keyword evidence="4" id="KW-0548">Nucleotidyltransferase</keyword>
<evidence type="ECO:0000259" key="9">
    <source>
        <dbReference type="Pfam" id="PF03281"/>
    </source>
</evidence>
<dbReference type="OrthoDB" id="6054650at2759"/>
<dbReference type="SMART" id="SM01265">
    <property type="entry name" value="Mab-21"/>
    <property type="match status" value="1"/>
</dbReference>
<feature type="domain" description="Mab-21-like HhH/H2TH-like" evidence="10">
    <location>
        <begin position="308"/>
        <end position="400"/>
    </location>
</feature>
<evidence type="ECO:0000259" key="10">
    <source>
        <dbReference type="Pfam" id="PF20266"/>
    </source>
</evidence>
<dbReference type="GO" id="GO:0016779">
    <property type="term" value="F:nucleotidyltransferase activity"/>
    <property type="evidence" value="ECO:0007669"/>
    <property type="project" value="UniProtKB-KW"/>
</dbReference>
<evidence type="ECO:0000256" key="4">
    <source>
        <dbReference type="ARBA" id="ARBA00022695"/>
    </source>
</evidence>
<dbReference type="PANTHER" id="PTHR10656">
    <property type="entry name" value="CELL FATE DETERMINING PROTEIN MAB21-RELATED"/>
    <property type="match status" value="1"/>
</dbReference>
<organism evidence="11 12">
    <name type="scientific">Owenia fusiformis</name>
    <name type="common">Polychaete worm</name>
    <dbReference type="NCBI Taxonomy" id="6347"/>
    <lineage>
        <taxon>Eukaryota</taxon>
        <taxon>Metazoa</taxon>
        <taxon>Spiralia</taxon>
        <taxon>Lophotrochozoa</taxon>
        <taxon>Annelida</taxon>
        <taxon>Polychaeta</taxon>
        <taxon>Sedentaria</taxon>
        <taxon>Canalipalpata</taxon>
        <taxon>Sabellida</taxon>
        <taxon>Oweniida</taxon>
        <taxon>Oweniidae</taxon>
        <taxon>Owenia</taxon>
    </lineage>
</organism>
<comment type="cofactor">
    <cofactor evidence="1">
        <name>Mg(2+)</name>
        <dbReference type="ChEBI" id="CHEBI:18420"/>
    </cofactor>
</comment>
<evidence type="ECO:0000313" key="11">
    <source>
        <dbReference type="EMBL" id="CAH1791828.1"/>
    </source>
</evidence>
<keyword evidence="8" id="KW-0460">Magnesium</keyword>
<keyword evidence="3" id="KW-0808">Transferase</keyword>
<reference evidence="11" key="1">
    <citation type="submission" date="2022-03" db="EMBL/GenBank/DDBJ databases">
        <authorList>
            <person name="Martin C."/>
        </authorList>
    </citation>
    <scope>NUCLEOTIDE SEQUENCE</scope>
</reference>
<gene>
    <name evidence="11" type="ORF">OFUS_LOCUS16871</name>
</gene>
<evidence type="ECO:0000256" key="3">
    <source>
        <dbReference type="ARBA" id="ARBA00022679"/>
    </source>
</evidence>
<feature type="domain" description="Mab-21-like nucleotidyltransferase" evidence="9">
    <location>
        <begin position="93"/>
        <end position="258"/>
    </location>
</feature>
<accession>A0A8S4PEG4</accession>
<dbReference type="Pfam" id="PF03281">
    <property type="entry name" value="Mab-21"/>
    <property type="match status" value="1"/>
</dbReference>
<evidence type="ECO:0008006" key="13">
    <source>
        <dbReference type="Google" id="ProtNLM"/>
    </source>
</evidence>
<dbReference type="InterPro" id="IPR046903">
    <property type="entry name" value="Mab-21-like_nuc_Trfase"/>
</dbReference>
<evidence type="ECO:0000256" key="2">
    <source>
        <dbReference type="ARBA" id="ARBA00008307"/>
    </source>
</evidence>